<feature type="domain" description="Tyrosinase copper-binding" evidence="5">
    <location>
        <begin position="312"/>
        <end position="323"/>
    </location>
</feature>
<reference evidence="6" key="1">
    <citation type="journal article" date="2023" name="IMA Fungus">
        <title>Comparative genomic study of the Penicillium genus elucidates a diverse pangenome and 15 lateral gene transfer events.</title>
        <authorList>
            <person name="Petersen C."/>
            <person name="Sorensen T."/>
            <person name="Nielsen M.R."/>
            <person name="Sondergaard T.E."/>
            <person name="Sorensen J.L."/>
            <person name="Fitzpatrick D.A."/>
            <person name="Frisvad J.C."/>
            <person name="Nielsen K.L."/>
        </authorList>
    </citation>
    <scope>NUCLEOTIDE SEQUENCE</scope>
    <source>
        <strain evidence="6">IBT 15450</strain>
    </source>
</reference>
<dbReference type="PRINTS" id="PR00092">
    <property type="entry name" value="TYROSINASE"/>
</dbReference>
<gene>
    <name evidence="6" type="ORF">N7460_003511</name>
</gene>
<dbReference type="Pfam" id="PF00264">
    <property type="entry name" value="Tyrosinase"/>
    <property type="match status" value="1"/>
</dbReference>
<dbReference type="EMBL" id="JAQJZL010000003">
    <property type="protein sequence ID" value="KAJ6047364.1"/>
    <property type="molecule type" value="Genomic_DNA"/>
</dbReference>
<evidence type="ECO:0000313" key="6">
    <source>
        <dbReference type="EMBL" id="KAJ6047364.1"/>
    </source>
</evidence>
<evidence type="ECO:0000259" key="4">
    <source>
        <dbReference type="PROSITE" id="PS00497"/>
    </source>
</evidence>
<dbReference type="PANTHER" id="PTHR11474:SF125">
    <property type="entry name" value="N-ACETYL-6-HYDROXYTRYPTOPHAN OXIDASE IVOB-RELATED"/>
    <property type="match status" value="1"/>
</dbReference>
<dbReference type="Gene3D" id="1.10.1280.10">
    <property type="entry name" value="Di-copper center containing domain from catechol oxidase"/>
    <property type="match status" value="1"/>
</dbReference>
<dbReference type="InterPro" id="IPR002227">
    <property type="entry name" value="Tyrosinase_Cu-bd"/>
</dbReference>
<feature type="domain" description="Tyrosinase copper-binding" evidence="4">
    <location>
        <begin position="119"/>
        <end position="136"/>
    </location>
</feature>
<dbReference type="InterPro" id="IPR008922">
    <property type="entry name" value="Di-copper_centre_dom_sf"/>
</dbReference>
<organism evidence="6 7">
    <name type="scientific">Penicillium canescens</name>
    <dbReference type="NCBI Taxonomy" id="5083"/>
    <lineage>
        <taxon>Eukaryota</taxon>
        <taxon>Fungi</taxon>
        <taxon>Dikarya</taxon>
        <taxon>Ascomycota</taxon>
        <taxon>Pezizomycotina</taxon>
        <taxon>Eurotiomycetes</taxon>
        <taxon>Eurotiomycetidae</taxon>
        <taxon>Eurotiales</taxon>
        <taxon>Aspergillaceae</taxon>
        <taxon>Penicillium</taxon>
    </lineage>
</organism>
<dbReference type="GO" id="GO:0016491">
    <property type="term" value="F:oxidoreductase activity"/>
    <property type="evidence" value="ECO:0007669"/>
    <property type="project" value="UniProtKB-KW"/>
</dbReference>
<evidence type="ECO:0000259" key="5">
    <source>
        <dbReference type="PROSITE" id="PS00498"/>
    </source>
</evidence>
<keyword evidence="3" id="KW-0186">Copper</keyword>
<dbReference type="PROSITE" id="PS00498">
    <property type="entry name" value="TYROSINASE_2"/>
    <property type="match status" value="1"/>
</dbReference>
<dbReference type="PANTHER" id="PTHR11474">
    <property type="entry name" value="TYROSINASE FAMILY MEMBER"/>
    <property type="match status" value="1"/>
</dbReference>
<keyword evidence="1" id="KW-0479">Metal-binding</keyword>
<proteinExistence type="predicted"/>
<evidence type="ECO:0000256" key="2">
    <source>
        <dbReference type="ARBA" id="ARBA00023002"/>
    </source>
</evidence>
<evidence type="ECO:0000256" key="1">
    <source>
        <dbReference type="ARBA" id="ARBA00022723"/>
    </source>
</evidence>
<dbReference type="Proteomes" id="UP001219568">
    <property type="component" value="Unassembled WGS sequence"/>
</dbReference>
<dbReference type="AlphaFoldDB" id="A0AAD6IG71"/>
<accession>A0AAD6IG71</accession>
<sequence length="389" mass="44312">MKETPPYVSVILLLCLLTVQSPTMWIDRNFILLFLASYCIGLPTLEGPCSPATVEVRKEWLTGKHYRGELTPDARIDYITAVACMKHKPPVLPSEHFPGVQSRYDDFAATHINYTLNTHNSGIFLSWHRHFVWIWEKALREECGYKGTQPYWNWALWPDLSASPLFDGSPTSLSGDGEFDPTETDVVYPYDDGKTMTIPRGTGGGCLNSGPFMNWTVRLGPFHMSEGFLDSLRPTAFADNPRCLSRSLNSWLIDHFNNQVAVDRVLSTRTITEFQQAMQNFPFKKAFTLGPHDAGHRSLGKDMADLFASPQDPAFMLHHGMMDRLWTMWQNMDEAGRRYALNGSSSSFYKVNTPLVTLDTTVEFGVLDQPRTLVELMNPRDYDYCYRYS</sequence>
<evidence type="ECO:0000256" key="3">
    <source>
        <dbReference type="ARBA" id="ARBA00023008"/>
    </source>
</evidence>
<reference evidence="6" key="2">
    <citation type="submission" date="2023-01" db="EMBL/GenBank/DDBJ databases">
        <authorList>
            <person name="Petersen C."/>
        </authorList>
    </citation>
    <scope>NUCLEOTIDE SEQUENCE</scope>
    <source>
        <strain evidence="6">IBT 15450</strain>
    </source>
</reference>
<keyword evidence="7" id="KW-1185">Reference proteome</keyword>
<protein>
    <recommendedName>
        <fullName evidence="4 5">Tyrosinase copper-binding domain-containing protein</fullName>
    </recommendedName>
</protein>
<evidence type="ECO:0000313" key="7">
    <source>
        <dbReference type="Proteomes" id="UP001219568"/>
    </source>
</evidence>
<dbReference type="InterPro" id="IPR050316">
    <property type="entry name" value="Tyrosinase/Hemocyanin"/>
</dbReference>
<dbReference type="PROSITE" id="PS00497">
    <property type="entry name" value="TYROSINASE_1"/>
    <property type="match status" value="1"/>
</dbReference>
<name>A0AAD6IG71_PENCN</name>
<dbReference type="SUPFAM" id="SSF48056">
    <property type="entry name" value="Di-copper centre-containing domain"/>
    <property type="match status" value="1"/>
</dbReference>
<keyword evidence="2" id="KW-0560">Oxidoreductase</keyword>
<dbReference type="GO" id="GO:0046872">
    <property type="term" value="F:metal ion binding"/>
    <property type="evidence" value="ECO:0007669"/>
    <property type="project" value="UniProtKB-KW"/>
</dbReference>
<comment type="caution">
    <text evidence="6">The sequence shown here is derived from an EMBL/GenBank/DDBJ whole genome shotgun (WGS) entry which is preliminary data.</text>
</comment>